<organism evidence="1 2">
    <name type="scientific">Coniochaeta hoffmannii</name>
    <dbReference type="NCBI Taxonomy" id="91930"/>
    <lineage>
        <taxon>Eukaryota</taxon>
        <taxon>Fungi</taxon>
        <taxon>Dikarya</taxon>
        <taxon>Ascomycota</taxon>
        <taxon>Pezizomycotina</taxon>
        <taxon>Sordariomycetes</taxon>
        <taxon>Sordariomycetidae</taxon>
        <taxon>Coniochaetales</taxon>
        <taxon>Coniochaetaceae</taxon>
        <taxon>Coniochaeta</taxon>
    </lineage>
</organism>
<dbReference type="GO" id="GO:0003871">
    <property type="term" value="F:5-methyltetrahydropteroyltriglutamate-homocysteine S-methyltransferase activity"/>
    <property type="evidence" value="ECO:0007669"/>
    <property type="project" value="InterPro"/>
</dbReference>
<comment type="caution">
    <text evidence="1">The sequence shown here is derived from an EMBL/GenBank/DDBJ whole genome shotgun (WGS) entry which is preliminary data.</text>
</comment>
<dbReference type="GO" id="GO:0009086">
    <property type="term" value="P:methionine biosynthetic process"/>
    <property type="evidence" value="ECO:0007669"/>
    <property type="project" value="InterPro"/>
</dbReference>
<dbReference type="CDD" id="cd03311">
    <property type="entry name" value="CIMS_C_terminal_like"/>
    <property type="match status" value="1"/>
</dbReference>
<proteinExistence type="predicted"/>
<dbReference type="EMBL" id="JANBVN010000031">
    <property type="protein sequence ID" value="KAJ9160767.1"/>
    <property type="molecule type" value="Genomic_DNA"/>
</dbReference>
<gene>
    <name evidence="1" type="ORF">NKR19_g2965</name>
</gene>
<dbReference type="InterPro" id="IPR038071">
    <property type="entry name" value="UROD/MetE-like_sf"/>
</dbReference>
<keyword evidence="2" id="KW-1185">Reference proteome</keyword>
<dbReference type="AlphaFoldDB" id="A0AA38SFN9"/>
<protein>
    <submittedName>
        <fullName evidence="1">UROD/MetE-like protein</fullName>
    </submittedName>
</protein>
<dbReference type="Gene3D" id="3.20.20.210">
    <property type="match status" value="1"/>
</dbReference>
<dbReference type="SUPFAM" id="SSF51726">
    <property type="entry name" value="UROD/MetE-like"/>
    <property type="match status" value="1"/>
</dbReference>
<dbReference type="InterPro" id="IPR002629">
    <property type="entry name" value="Met_Synth_C/arc"/>
</dbReference>
<dbReference type="PANTHER" id="PTHR43844:SF2">
    <property type="entry name" value="SYNTHASE, VITAMIN-B12 INDEPENDENT, PUTATIVE (AFU_ORTHOLOGUE AFUA_3G12060)-RELATED"/>
    <property type="match status" value="1"/>
</dbReference>
<sequence length="403" mass="45665">MAPPPFRAEHMGSLLRPQDLLDAREAIRSKGISEEEAGLPAIEKKAVADVVKLQTELGYKAVTSGEFNRTRFWGLMWDEFEGTLRLQDAEASMFRLYHPDVVSLIEKDRKVMPGDSVIAGSKLSHNPERSLSNLHELKLVQAALPESEWKNIKLTMITPAWFHMRYKQNRAYTPEAYSNDADYFKDVAKVYQAELDMLYKAGLRNVQFDDPGLAYFCSDKFRQGWAEDKDNIGTVDDLLDAYIALYNDSISKVPADMHTGVHLCRGNFIGGRHFAEGGYDIIAKKLFTDLKVNTFYLEYDTARAGGFEPLKFLPKDRYVVIGAISTKLRDLEDKEEVKQRIYKAAEFIAEGSGESRDEALKRVALSPQCGFSTHETGYPLTLEDEKKKLALVRQIADEIWGEP</sequence>
<dbReference type="GO" id="GO:0008270">
    <property type="term" value="F:zinc ion binding"/>
    <property type="evidence" value="ECO:0007669"/>
    <property type="project" value="InterPro"/>
</dbReference>
<evidence type="ECO:0000313" key="2">
    <source>
        <dbReference type="Proteomes" id="UP001174691"/>
    </source>
</evidence>
<accession>A0AA38SFN9</accession>
<name>A0AA38SFN9_9PEZI</name>
<reference evidence="1" key="1">
    <citation type="submission" date="2022-07" db="EMBL/GenBank/DDBJ databases">
        <title>Fungi with potential for degradation of polypropylene.</title>
        <authorList>
            <person name="Gostincar C."/>
        </authorList>
    </citation>
    <scope>NUCLEOTIDE SEQUENCE</scope>
    <source>
        <strain evidence="1">EXF-13287</strain>
    </source>
</reference>
<dbReference type="Proteomes" id="UP001174691">
    <property type="component" value="Unassembled WGS sequence"/>
</dbReference>
<dbReference type="PANTHER" id="PTHR43844">
    <property type="entry name" value="METHIONINE SYNTHASE"/>
    <property type="match status" value="1"/>
</dbReference>
<evidence type="ECO:0000313" key="1">
    <source>
        <dbReference type="EMBL" id="KAJ9160767.1"/>
    </source>
</evidence>